<dbReference type="GO" id="GO:0016627">
    <property type="term" value="F:oxidoreductase activity, acting on the CH-CH group of donors"/>
    <property type="evidence" value="ECO:0007669"/>
    <property type="project" value="TreeGrafter"/>
</dbReference>
<dbReference type="NCBIfam" id="TIGR03666">
    <property type="entry name" value="Rv2061_F420"/>
    <property type="match status" value="1"/>
</dbReference>
<evidence type="ECO:0000256" key="1">
    <source>
        <dbReference type="ARBA" id="ARBA00023002"/>
    </source>
</evidence>
<dbReference type="Gene3D" id="2.30.110.10">
    <property type="entry name" value="Electron Transport, Fmn-binding Protein, Chain A"/>
    <property type="match status" value="1"/>
</dbReference>
<evidence type="ECO:0000313" key="2">
    <source>
        <dbReference type="EMBL" id="KKM16283.1"/>
    </source>
</evidence>
<keyword evidence="1" id="KW-0560">Oxidoreductase</keyword>
<protein>
    <submittedName>
        <fullName evidence="2">Uncharacterized protein</fullName>
    </submittedName>
</protein>
<dbReference type="InterPro" id="IPR052019">
    <property type="entry name" value="F420H2_bilvrd_red/Heme_oxyg"/>
</dbReference>
<reference evidence="2" key="1">
    <citation type="journal article" date="2015" name="Nature">
        <title>Complex archaea that bridge the gap between prokaryotes and eukaryotes.</title>
        <authorList>
            <person name="Spang A."/>
            <person name="Saw J.H."/>
            <person name="Jorgensen S.L."/>
            <person name="Zaremba-Niedzwiedzka K."/>
            <person name="Martijn J."/>
            <person name="Lind A.E."/>
            <person name="van Eijk R."/>
            <person name="Schleper C."/>
            <person name="Guy L."/>
            <person name="Ettema T.J."/>
        </authorList>
    </citation>
    <scope>NUCLEOTIDE SEQUENCE</scope>
</reference>
<proteinExistence type="predicted"/>
<dbReference type="SUPFAM" id="SSF50475">
    <property type="entry name" value="FMN-binding split barrel"/>
    <property type="match status" value="1"/>
</dbReference>
<accession>A0A0F9K2E3</accession>
<gene>
    <name evidence="2" type="ORF">LCGC14_1687400</name>
</gene>
<sequence length="132" mass="15202">MSENIKKNELNSLLEKKYINLTTYRKNGEGVDTPVLFSEKDGKLYVETQASRYKVVRIINNPKVQYAPCAARGEVQGPVMEGTARVLSKSEKEIAITTLRKKYFRLRLLDKFKSKKKKDKDVHLEITPGIRK</sequence>
<dbReference type="PANTHER" id="PTHR35176">
    <property type="entry name" value="HEME OXYGENASE HI_0854-RELATED"/>
    <property type="match status" value="1"/>
</dbReference>
<dbReference type="PANTHER" id="PTHR35176:SF11">
    <property type="entry name" value="PYRIDOXAMINE 5'-PHOSPHATE OXIDASE FAMILY PROTEIN"/>
    <property type="match status" value="1"/>
</dbReference>
<name>A0A0F9K2E3_9ZZZZ</name>
<organism evidence="2">
    <name type="scientific">marine sediment metagenome</name>
    <dbReference type="NCBI Taxonomy" id="412755"/>
    <lineage>
        <taxon>unclassified sequences</taxon>
        <taxon>metagenomes</taxon>
        <taxon>ecological metagenomes</taxon>
    </lineage>
</organism>
<dbReference type="AlphaFoldDB" id="A0A0F9K2E3"/>
<dbReference type="GO" id="GO:0070967">
    <property type="term" value="F:coenzyme F420 binding"/>
    <property type="evidence" value="ECO:0007669"/>
    <property type="project" value="TreeGrafter"/>
</dbReference>
<dbReference type="InterPro" id="IPR019965">
    <property type="entry name" value="PPOX_F420-dep_Rv2061_put"/>
</dbReference>
<dbReference type="GO" id="GO:0005829">
    <property type="term" value="C:cytosol"/>
    <property type="evidence" value="ECO:0007669"/>
    <property type="project" value="TreeGrafter"/>
</dbReference>
<dbReference type="InterPro" id="IPR012349">
    <property type="entry name" value="Split_barrel_FMN-bd"/>
</dbReference>
<comment type="caution">
    <text evidence="2">The sequence shown here is derived from an EMBL/GenBank/DDBJ whole genome shotgun (WGS) entry which is preliminary data.</text>
</comment>
<dbReference type="EMBL" id="LAZR01014708">
    <property type="protein sequence ID" value="KKM16283.1"/>
    <property type="molecule type" value="Genomic_DNA"/>
</dbReference>